<keyword evidence="1" id="KW-1133">Transmembrane helix</keyword>
<dbReference type="EMBL" id="LR743592">
    <property type="protein sequence ID" value="CAA2620336.1"/>
    <property type="molecule type" value="Genomic_DNA"/>
</dbReference>
<dbReference type="Pfam" id="PF12056">
    <property type="entry name" value="DUF3537"/>
    <property type="match status" value="1"/>
</dbReference>
<organism evidence="2">
    <name type="scientific">Spirodela intermedia</name>
    <name type="common">Intermediate duckweed</name>
    <dbReference type="NCBI Taxonomy" id="51605"/>
    <lineage>
        <taxon>Eukaryota</taxon>
        <taxon>Viridiplantae</taxon>
        <taxon>Streptophyta</taxon>
        <taxon>Embryophyta</taxon>
        <taxon>Tracheophyta</taxon>
        <taxon>Spermatophyta</taxon>
        <taxon>Magnoliopsida</taxon>
        <taxon>Liliopsida</taxon>
        <taxon>Araceae</taxon>
        <taxon>Lemnoideae</taxon>
        <taxon>Spirodela</taxon>
    </lineage>
</organism>
<accession>A0A7I8IRA0</accession>
<dbReference type="Proteomes" id="UP001189122">
    <property type="component" value="Unassembled WGS sequence"/>
</dbReference>
<reference evidence="2 3" key="1">
    <citation type="submission" date="2019-12" db="EMBL/GenBank/DDBJ databases">
        <authorList>
            <person name="Scholz U."/>
            <person name="Mascher M."/>
            <person name="Fiebig A."/>
        </authorList>
    </citation>
    <scope>NUCLEOTIDE SEQUENCE</scope>
</reference>
<gene>
    <name evidence="2" type="ORF">SI7747_05006505</name>
</gene>
<evidence type="ECO:0000256" key="1">
    <source>
        <dbReference type="SAM" id="Phobius"/>
    </source>
</evidence>
<dbReference type="PANTHER" id="PTHR31963">
    <property type="entry name" value="RAS GUANINE NUCLEOTIDE EXCHANGE FACTOR K"/>
    <property type="match status" value="1"/>
</dbReference>
<keyword evidence="1" id="KW-0472">Membrane</keyword>
<dbReference type="InterPro" id="IPR021924">
    <property type="entry name" value="DUF3537"/>
</dbReference>
<keyword evidence="1" id="KW-0812">Transmembrane</keyword>
<dbReference type="PANTHER" id="PTHR31963:SF2">
    <property type="entry name" value="ZINC FINGER CONSTANS-LIKE PROTEIN (DUF3537)"/>
    <property type="match status" value="1"/>
</dbReference>
<feature type="transmembrane region" description="Helical" evidence="1">
    <location>
        <begin position="70"/>
        <end position="91"/>
    </location>
</feature>
<protein>
    <submittedName>
        <fullName evidence="2">Uncharacterized protein</fullName>
    </submittedName>
</protein>
<name>A0A7I8IRA0_SPIIN</name>
<dbReference type="EMBL" id="CACRZD030000005">
    <property type="protein sequence ID" value="CAA6660086.1"/>
    <property type="molecule type" value="Genomic_DNA"/>
</dbReference>
<proteinExistence type="predicted"/>
<feature type="transmembrane region" description="Helical" evidence="1">
    <location>
        <begin position="6"/>
        <end position="25"/>
    </location>
</feature>
<feature type="transmembrane region" description="Helical" evidence="1">
    <location>
        <begin position="97"/>
        <end position="121"/>
    </location>
</feature>
<keyword evidence="3" id="KW-1185">Reference proteome</keyword>
<evidence type="ECO:0000313" key="3">
    <source>
        <dbReference type="Proteomes" id="UP001189122"/>
    </source>
</evidence>
<evidence type="ECO:0000313" key="2">
    <source>
        <dbReference type="EMBL" id="CAA2620336.1"/>
    </source>
</evidence>
<sequence length="253" mass="28452">MASVLSWTYLTVIFLSGGNLFSLVCDLQVIHFEDYGQLLQNHTEVSVLLEEHTSLCHRVSKISHRFRVQLLLIFFISVISQFVTLLLTTQYHTIVDFINAGDFAVCAAVQVIGIVICLSAATRISHRAQRLASLASRWHALATCRSAGSTENFRLGAPVVNQCSVDHDYPWKPCYHRPSPHEKKGKLVMYLQSNNGGITIYGWAVDRGLINTIFCIELHCFFLYLGEHCSLAFTNMSQLLSLYTAHNEDVLQS</sequence>
<dbReference type="AlphaFoldDB" id="A0A7I8IRA0"/>